<name>A0A8D0KN14_SALMN</name>
<dbReference type="Proteomes" id="UP000694421">
    <property type="component" value="Unplaced"/>
</dbReference>
<dbReference type="GeneTree" id="ENSGT00940000165690"/>
<reference evidence="4" key="1">
    <citation type="submission" date="2025-08" db="UniProtKB">
        <authorList>
            <consortium name="Ensembl"/>
        </authorList>
    </citation>
    <scope>IDENTIFICATION</scope>
</reference>
<dbReference type="InterPro" id="IPR012677">
    <property type="entry name" value="Nucleotide-bd_a/b_plait_sf"/>
</dbReference>
<protein>
    <recommendedName>
        <fullName evidence="3">RRM domain-containing protein</fullName>
    </recommendedName>
</protein>
<dbReference type="Gene3D" id="3.30.70.330">
    <property type="match status" value="1"/>
</dbReference>
<dbReference type="PROSITE" id="PS50102">
    <property type="entry name" value="RRM"/>
    <property type="match status" value="1"/>
</dbReference>
<dbReference type="InterPro" id="IPR035979">
    <property type="entry name" value="RBD_domain_sf"/>
</dbReference>
<dbReference type="Ensembl" id="ENSSMRT00000031546.1">
    <property type="protein sequence ID" value="ENSSMRP00000026995.1"/>
    <property type="gene ID" value="ENSSMRG00000020838.1"/>
</dbReference>
<keyword evidence="1" id="KW-0694">RNA-binding</keyword>
<dbReference type="InterPro" id="IPR000504">
    <property type="entry name" value="RRM_dom"/>
</dbReference>
<dbReference type="GO" id="GO:0003723">
    <property type="term" value="F:RNA binding"/>
    <property type="evidence" value="ECO:0007669"/>
    <property type="project" value="UniProtKB-UniRule"/>
</dbReference>
<evidence type="ECO:0000256" key="2">
    <source>
        <dbReference type="SAM" id="Coils"/>
    </source>
</evidence>
<dbReference type="AlphaFoldDB" id="A0A8D0KN14"/>
<evidence type="ECO:0000256" key="1">
    <source>
        <dbReference type="PROSITE-ProRule" id="PRU00176"/>
    </source>
</evidence>
<feature type="coiled-coil region" evidence="2">
    <location>
        <begin position="56"/>
        <end position="83"/>
    </location>
</feature>
<reference evidence="4" key="2">
    <citation type="submission" date="2025-09" db="UniProtKB">
        <authorList>
            <consortium name="Ensembl"/>
        </authorList>
    </citation>
    <scope>IDENTIFICATION</scope>
</reference>
<evidence type="ECO:0000313" key="5">
    <source>
        <dbReference type="Proteomes" id="UP000694421"/>
    </source>
</evidence>
<evidence type="ECO:0000313" key="4">
    <source>
        <dbReference type="Ensembl" id="ENSSMRP00000026995.1"/>
    </source>
</evidence>
<evidence type="ECO:0000259" key="3">
    <source>
        <dbReference type="PROSITE" id="PS50102"/>
    </source>
</evidence>
<sequence>NKTRRNRQDWEKNKKELENYDIVKCSKKWALIKNEYKSWDIQAMKRISKIIRKKKEKRMINKLQNLEGEIKVKNKEIVEILAKYYKNLYKGDRIQDFVWTIDRKLTEEYAFLSFITAHDAELAIKEMNEKEICGKAVKLQFVKNIEEKGIKSPPNCPENHSRTFSSASENTEYKKSCNRLWEGSVSPLAPLKMSASAIPPYLSSDSVKSSLSVLSACLVTPKPSTTFIPPNRLNLRSFRKVVKKLEDLHPNVNRNSILDALLEVKENRGSLTGLPLSTIVQMTSLLLNKKFPAKSEENSVYT</sequence>
<keyword evidence="2" id="KW-0175">Coiled coil</keyword>
<keyword evidence="5" id="KW-1185">Reference proteome</keyword>
<proteinExistence type="predicted"/>
<feature type="domain" description="RRM" evidence="3">
    <location>
        <begin position="56"/>
        <end position="144"/>
    </location>
</feature>
<accession>A0A8D0KN14</accession>
<dbReference type="SUPFAM" id="SSF54928">
    <property type="entry name" value="RNA-binding domain, RBD"/>
    <property type="match status" value="1"/>
</dbReference>
<organism evidence="4 5">
    <name type="scientific">Salvator merianae</name>
    <name type="common">Argentine black and white tegu</name>
    <name type="synonym">Tupinambis merianae</name>
    <dbReference type="NCBI Taxonomy" id="96440"/>
    <lineage>
        <taxon>Eukaryota</taxon>
        <taxon>Metazoa</taxon>
        <taxon>Chordata</taxon>
        <taxon>Craniata</taxon>
        <taxon>Vertebrata</taxon>
        <taxon>Euteleostomi</taxon>
        <taxon>Lepidosauria</taxon>
        <taxon>Squamata</taxon>
        <taxon>Bifurcata</taxon>
        <taxon>Unidentata</taxon>
        <taxon>Episquamata</taxon>
        <taxon>Laterata</taxon>
        <taxon>Teiioidea</taxon>
        <taxon>Teiidae</taxon>
        <taxon>Salvator</taxon>
    </lineage>
</organism>